<accession>A0A1R3XJM0</accession>
<evidence type="ECO:0000313" key="2">
    <source>
        <dbReference type="Proteomes" id="UP000187181"/>
    </source>
</evidence>
<dbReference type="Proteomes" id="UP000187181">
    <property type="component" value="Unassembled WGS sequence"/>
</dbReference>
<proteinExistence type="predicted"/>
<gene>
    <name evidence="1" type="ORF">SAMN05444128_2594</name>
</gene>
<dbReference type="OrthoDB" id="7067875at2"/>
<protein>
    <submittedName>
        <fullName evidence="1">Uncharacterized protein</fullName>
    </submittedName>
</protein>
<keyword evidence="2" id="KW-1185">Reference proteome</keyword>
<dbReference type="STRING" id="1317125.SAMN05444128_2594"/>
<dbReference type="RefSeq" id="WP_076669400.1">
    <property type="nucleotide sequence ID" value="NZ_FTPP01000002.1"/>
</dbReference>
<reference evidence="2" key="1">
    <citation type="submission" date="2017-01" db="EMBL/GenBank/DDBJ databases">
        <authorList>
            <person name="Varghese N."/>
            <person name="Submissions S."/>
        </authorList>
    </citation>
    <scope>NUCLEOTIDE SEQUENCE [LARGE SCALE GENOMIC DNA]</scope>
    <source>
        <strain evidence="2">LP100</strain>
    </source>
</reference>
<dbReference type="EMBL" id="FTPP01000002">
    <property type="protein sequence ID" value="SIT91453.1"/>
    <property type="molecule type" value="Genomic_DNA"/>
</dbReference>
<dbReference type="AlphaFoldDB" id="A0A1R3XJM0"/>
<organism evidence="1 2">
    <name type="scientific">Pontibacter indicus</name>
    <dbReference type="NCBI Taxonomy" id="1317125"/>
    <lineage>
        <taxon>Bacteria</taxon>
        <taxon>Pseudomonadati</taxon>
        <taxon>Bacteroidota</taxon>
        <taxon>Cytophagia</taxon>
        <taxon>Cytophagales</taxon>
        <taxon>Hymenobacteraceae</taxon>
        <taxon>Pontibacter</taxon>
    </lineage>
</organism>
<evidence type="ECO:0000313" key="1">
    <source>
        <dbReference type="EMBL" id="SIT91453.1"/>
    </source>
</evidence>
<name>A0A1R3XJM0_9BACT</name>
<sequence>MEPIKKFRPLSLFVPAVGEHIGPAASTTALLAAFLYTFTAVHVVAGIAFYFQDKNLFYSYLTEDGYIEYFTSFFLLATSLYCLYKAPRMNGKWAKAFYYAAAAVFFFGFGEEISWGQRILGFGVPEELEKINPQSEFNLHNIHLNGVNLNKLIFGKMLYLGVFVYFLAFPMLYRRRQWFRQVVDKIGLPLPTSLQTLLYVLLFCSLLLIDDGKKWELQEFVLVSFIFYAFLMPYNRSTSYPGQV</sequence>